<dbReference type="Proteomes" id="UP001165121">
    <property type="component" value="Unassembled WGS sequence"/>
</dbReference>
<dbReference type="EMBL" id="BSXT01007608">
    <property type="protein sequence ID" value="GMF64019.1"/>
    <property type="molecule type" value="Genomic_DNA"/>
</dbReference>
<keyword evidence="3" id="KW-1185">Reference proteome</keyword>
<feature type="compositionally biased region" description="Polar residues" evidence="1">
    <location>
        <begin position="7"/>
        <end position="17"/>
    </location>
</feature>
<gene>
    <name evidence="2" type="ORF">Pfra01_002795900</name>
</gene>
<feature type="compositionally biased region" description="Basic and acidic residues" evidence="1">
    <location>
        <begin position="23"/>
        <end position="36"/>
    </location>
</feature>
<comment type="caution">
    <text evidence="2">The sequence shown here is derived from an EMBL/GenBank/DDBJ whole genome shotgun (WGS) entry which is preliminary data.</text>
</comment>
<protein>
    <submittedName>
        <fullName evidence="2">Unnamed protein product</fullName>
    </submittedName>
</protein>
<accession>A0A9W6YHY6</accession>
<dbReference type="AlphaFoldDB" id="A0A9W6YHY6"/>
<proteinExistence type="predicted"/>
<feature type="region of interest" description="Disordered" evidence="1">
    <location>
        <begin position="1"/>
        <end position="43"/>
    </location>
</feature>
<reference evidence="2" key="1">
    <citation type="submission" date="2023-04" db="EMBL/GenBank/DDBJ databases">
        <title>Phytophthora fragariaefolia NBRC 109709.</title>
        <authorList>
            <person name="Ichikawa N."/>
            <person name="Sato H."/>
            <person name="Tonouchi N."/>
        </authorList>
    </citation>
    <scope>NUCLEOTIDE SEQUENCE</scope>
    <source>
        <strain evidence="2">NBRC 109709</strain>
    </source>
</reference>
<organism evidence="2 3">
    <name type="scientific">Phytophthora fragariaefolia</name>
    <dbReference type="NCBI Taxonomy" id="1490495"/>
    <lineage>
        <taxon>Eukaryota</taxon>
        <taxon>Sar</taxon>
        <taxon>Stramenopiles</taxon>
        <taxon>Oomycota</taxon>
        <taxon>Peronosporomycetes</taxon>
        <taxon>Peronosporales</taxon>
        <taxon>Peronosporaceae</taxon>
        <taxon>Phytophthora</taxon>
    </lineage>
</organism>
<evidence type="ECO:0000313" key="3">
    <source>
        <dbReference type="Proteomes" id="UP001165121"/>
    </source>
</evidence>
<evidence type="ECO:0000256" key="1">
    <source>
        <dbReference type="SAM" id="MobiDB-lite"/>
    </source>
</evidence>
<sequence length="135" mass="13969">MYPTLPSICTSPTTSEVSLPESDSGRTSEATSDHMQQHSVRHHRVRGLHVCGTNLDSMGATGNAPYAFASHTPPASSPTLLSVSMPPKISTTTSSTPSIAPTALALLLAPSPTALLPTLLPKAPICTTLHIASDT</sequence>
<name>A0A9W6YHY6_9STRA</name>
<evidence type="ECO:0000313" key="2">
    <source>
        <dbReference type="EMBL" id="GMF64019.1"/>
    </source>
</evidence>